<reference evidence="2" key="1">
    <citation type="journal article" date="2022" name="bioRxiv">
        <title>Sequencing and chromosome-scale assembly of the giantPleurodeles waltlgenome.</title>
        <authorList>
            <person name="Brown T."/>
            <person name="Elewa A."/>
            <person name="Iarovenko S."/>
            <person name="Subramanian E."/>
            <person name="Araus A.J."/>
            <person name="Petzold A."/>
            <person name="Susuki M."/>
            <person name="Suzuki K.-i.T."/>
            <person name="Hayashi T."/>
            <person name="Toyoda A."/>
            <person name="Oliveira C."/>
            <person name="Osipova E."/>
            <person name="Leigh N.D."/>
            <person name="Simon A."/>
            <person name="Yun M.H."/>
        </authorList>
    </citation>
    <scope>NUCLEOTIDE SEQUENCE</scope>
    <source>
        <strain evidence="2">20211129_DDA</strain>
        <tissue evidence="2">Liver</tissue>
    </source>
</reference>
<keyword evidence="3" id="KW-1185">Reference proteome</keyword>
<evidence type="ECO:0000313" key="2">
    <source>
        <dbReference type="EMBL" id="KAJ1115329.1"/>
    </source>
</evidence>
<evidence type="ECO:0000313" key="3">
    <source>
        <dbReference type="Proteomes" id="UP001066276"/>
    </source>
</evidence>
<dbReference type="EMBL" id="JANPWB010000012">
    <property type="protein sequence ID" value="KAJ1115329.1"/>
    <property type="molecule type" value="Genomic_DNA"/>
</dbReference>
<gene>
    <name evidence="2" type="ORF">NDU88_003554</name>
</gene>
<protein>
    <submittedName>
        <fullName evidence="2">Uncharacterized protein</fullName>
    </submittedName>
</protein>
<evidence type="ECO:0000256" key="1">
    <source>
        <dbReference type="SAM" id="MobiDB-lite"/>
    </source>
</evidence>
<organism evidence="2 3">
    <name type="scientific">Pleurodeles waltl</name>
    <name type="common">Iberian ribbed newt</name>
    <dbReference type="NCBI Taxonomy" id="8319"/>
    <lineage>
        <taxon>Eukaryota</taxon>
        <taxon>Metazoa</taxon>
        <taxon>Chordata</taxon>
        <taxon>Craniata</taxon>
        <taxon>Vertebrata</taxon>
        <taxon>Euteleostomi</taxon>
        <taxon>Amphibia</taxon>
        <taxon>Batrachia</taxon>
        <taxon>Caudata</taxon>
        <taxon>Salamandroidea</taxon>
        <taxon>Salamandridae</taxon>
        <taxon>Pleurodelinae</taxon>
        <taxon>Pleurodeles</taxon>
    </lineage>
</organism>
<dbReference type="Proteomes" id="UP001066276">
    <property type="component" value="Chromosome 8"/>
</dbReference>
<feature type="compositionally biased region" description="Basic and acidic residues" evidence="1">
    <location>
        <begin position="206"/>
        <end position="217"/>
    </location>
</feature>
<feature type="region of interest" description="Disordered" evidence="1">
    <location>
        <begin position="203"/>
        <end position="244"/>
    </location>
</feature>
<accession>A0AAV7NJK9</accession>
<comment type="caution">
    <text evidence="2">The sequence shown here is derived from an EMBL/GenBank/DDBJ whole genome shotgun (WGS) entry which is preliminary data.</text>
</comment>
<dbReference type="AlphaFoldDB" id="A0AAV7NJK9"/>
<proteinExistence type="predicted"/>
<name>A0AAV7NJK9_PLEWA</name>
<sequence length="244" mass="26261">MVRMAVPDRQKPRRFFGRFDLAPSGPCCRRAPQQLCPQSSVVVFVCGTAPRKVPGTAPPSPRSVPWWSLAVCNFDCGWQRVISVPQPDQRAGQAFFARRCSPTSRENKQSGGLLPWLQLGHPPHRPGPAPLLTQVLALRFTAAPVLGSLDPAPSRLFLLMGSPAVPPAISVEPLRPTNLGPRPCHSSQPSAHSAPAILAVGGREPAASHDRAGERGRFCRSSLGEQQAPPSRKVPPMRVDFGCS</sequence>